<dbReference type="Proteomes" id="UP001178507">
    <property type="component" value="Unassembled WGS sequence"/>
</dbReference>
<reference evidence="1" key="1">
    <citation type="submission" date="2023-08" db="EMBL/GenBank/DDBJ databases">
        <authorList>
            <person name="Chen Y."/>
            <person name="Shah S."/>
            <person name="Dougan E. K."/>
            <person name="Thang M."/>
            <person name="Chan C."/>
        </authorList>
    </citation>
    <scope>NUCLEOTIDE SEQUENCE</scope>
</reference>
<gene>
    <name evidence="1" type="ORF">EVOR1521_LOCUS8532</name>
</gene>
<dbReference type="EMBL" id="CAUJNA010000734">
    <property type="protein sequence ID" value="CAJ1380637.1"/>
    <property type="molecule type" value="Genomic_DNA"/>
</dbReference>
<organism evidence="1 2">
    <name type="scientific">Effrenium voratum</name>
    <dbReference type="NCBI Taxonomy" id="2562239"/>
    <lineage>
        <taxon>Eukaryota</taxon>
        <taxon>Sar</taxon>
        <taxon>Alveolata</taxon>
        <taxon>Dinophyceae</taxon>
        <taxon>Suessiales</taxon>
        <taxon>Symbiodiniaceae</taxon>
        <taxon>Effrenium</taxon>
    </lineage>
</organism>
<keyword evidence="2" id="KW-1185">Reference proteome</keyword>
<evidence type="ECO:0000313" key="1">
    <source>
        <dbReference type="EMBL" id="CAJ1380637.1"/>
    </source>
</evidence>
<dbReference type="AlphaFoldDB" id="A0AA36I419"/>
<comment type="caution">
    <text evidence="1">The sequence shown here is derived from an EMBL/GenBank/DDBJ whole genome shotgun (WGS) entry which is preliminary data.</text>
</comment>
<sequence length="155" mass="16995">MDGRNNERQLECRRVLAAKKPTKLTVAELVEVNKVLHVKATSTAHFRVSPIKLGDAVFLAYGDSGWANAPGNKSQGGYVVMMTDKEVVNETRQALRSTLAAEAASEDCATDMGTFMACAFTEMASFASGWRRLRHPWLSQRLPGRARTIQHGGDT</sequence>
<name>A0AA36I419_9DINO</name>
<evidence type="ECO:0000313" key="2">
    <source>
        <dbReference type="Proteomes" id="UP001178507"/>
    </source>
</evidence>
<protein>
    <submittedName>
        <fullName evidence="1">Uncharacterized protein</fullName>
    </submittedName>
</protein>
<accession>A0AA36I419</accession>
<proteinExistence type="predicted"/>